<reference evidence="7" key="1">
    <citation type="submission" date="2025-08" db="UniProtKB">
        <authorList>
            <consortium name="RefSeq"/>
        </authorList>
    </citation>
    <scope>IDENTIFICATION</scope>
</reference>
<dbReference type="PANTHER" id="PTHR46321">
    <property type="entry name" value="KIF1-BINDING PROTEIN"/>
    <property type="match status" value="1"/>
</dbReference>
<dbReference type="Proteomes" id="UP000694920">
    <property type="component" value="Unplaced"/>
</dbReference>
<gene>
    <name evidence="7" type="primary">LOC107274453</name>
</gene>
<evidence type="ECO:0000313" key="7">
    <source>
        <dbReference type="RefSeq" id="XP_024947473.1"/>
    </source>
</evidence>
<evidence type="ECO:0000256" key="3">
    <source>
        <dbReference type="ARBA" id="ARBA00016840"/>
    </source>
</evidence>
<dbReference type="GO" id="GO:1990535">
    <property type="term" value="P:neuron projection maintenance"/>
    <property type="evidence" value="ECO:0007669"/>
    <property type="project" value="TreeGrafter"/>
</dbReference>
<keyword evidence="4" id="KW-0963">Cytoplasm</keyword>
<dbReference type="GO" id="GO:0021952">
    <property type="term" value="P:central nervous system projection neuron axonogenesis"/>
    <property type="evidence" value="ECO:0007669"/>
    <property type="project" value="TreeGrafter"/>
</dbReference>
<evidence type="ECO:0000256" key="4">
    <source>
        <dbReference type="ARBA" id="ARBA00022490"/>
    </source>
</evidence>
<dbReference type="Pfam" id="PF12309">
    <property type="entry name" value="KBP_C"/>
    <property type="match status" value="2"/>
</dbReference>
<dbReference type="InterPro" id="IPR022083">
    <property type="entry name" value="KBP"/>
</dbReference>
<dbReference type="RefSeq" id="XP_024947473.1">
    <property type="nucleotide sequence ID" value="XM_025091705.1"/>
</dbReference>
<dbReference type="InterPro" id="IPR011990">
    <property type="entry name" value="TPR-like_helical_dom_sf"/>
</dbReference>
<dbReference type="Gene3D" id="1.25.40.10">
    <property type="entry name" value="Tetratricopeptide repeat domain"/>
    <property type="match status" value="1"/>
</dbReference>
<dbReference type="GeneID" id="107274453"/>
<evidence type="ECO:0000313" key="6">
    <source>
        <dbReference type="Proteomes" id="UP000694920"/>
    </source>
</evidence>
<dbReference type="AlphaFoldDB" id="A0AAJ7RVH6"/>
<dbReference type="PANTHER" id="PTHR46321:SF1">
    <property type="entry name" value="KIF-BINDING PROTEIN"/>
    <property type="match status" value="1"/>
</dbReference>
<name>A0AAJ7RVH6_CEPCN</name>
<dbReference type="GO" id="GO:0005856">
    <property type="term" value="C:cytoskeleton"/>
    <property type="evidence" value="ECO:0007669"/>
    <property type="project" value="UniProtKB-SubCell"/>
</dbReference>
<keyword evidence="5" id="KW-0206">Cytoskeleton</keyword>
<accession>A0AAJ7RVH6</accession>
<comment type="similarity">
    <text evidence="2">Belongs to the KIF-binding protein family.</text>
</comment>
<evidence type="ECO:0000256" key="2">
    <source>
        <dbReference type="ARBA" id="ARBA00010305"/>
    </source>
</evidence>
<comment type="subcellular location">
    <subcellularLocation>
        <location evidence="1">Cytoplasm</location>
        <location evidence="1">Cytoskeleton</location>
    </subcellularLocation>
</comment>
<evidence type="ECO:0000256" key="1">
    <source>
        <dbReference type="ARBA" id="ARBA00004245"/>
    </source>
</evidence>
<dbReference type="GO" id="GO:0000226">
    <property type="term" value="P:microtubule cytoskeleton organization"/>
    <property type="evidence" value="ECO:0007669"/>
    <property type="project" value="TreeGrafter"/>
</dbReference>
<dbReference type="KEGG" id="ccin:107274453"/>
<evidence type="ECO:0000256" key="5">
    <source>
        <dbReference type="ARBA" id="ARBA00023212"/>
    </source>
</evidence>
<keyword evidence="6" id="KW-1185">Reference proteome</keyword>
<protein>
    <recommendedName>
        <fullName evidence="3">KIF-binding protein</fullName>
    </recommendedName>
</protein>
<sequence>MEESKKCDFELLHDQYQQIKILQKLDIPVDNNVTEPSTEMKIMIDLMIEKIDNLIVVHDSLYLRLLAMKTTLFYEQSKLLISLGEEALAQNILLTALDNVNDVISKSEIIFLAFRIINHYAYLLTKQSEFDKPRDLLEFAESTYRKLKNENSKISFYTSDDLFSPNKNLPPPTDTSNKLERLVTNNLQMLGFIYNKQELYDKFAEYHHEVLKRQLETHDGDVTMWATKSAKLASYFLSKNRFKEARHHLAAAIYVLYNHEKELKAVESSDNTIKKWDELQQRFADVAKNWVKYGLFLFSVSKTNIVSHFCGEPSQLLERLWTLPFKDDIKKTSAPGIISKNANITDKESDLCQEGIGDRTYESPAITVFGVNPVSESIPKSTENVQQPESNRPEKLNAEEYQGPFLVFESLKLIEYEEQVTASYIETTAQARDLFIYTHSWLKRAKTFYTLRDHPMEYINAILDLSELYRYLAFYEEDIESQYAVQKLRADALETLSAVLKEVRPQCYMAVSVELLRELAEVQLEMMGLNLRRIYSAQESLPETSDMTLHQMDALADIHSRLEQFGDHIGHNVDSGDTGLMPVSEMAGDVGQYVNQ</sequence>
<organism evidence="6 7">
    <name type="scientific">Cephus cinctus</name>
    <name type="common">Wheat stem sawfly</name>
    <dbReference type="NCBI Taxonomy" id="211228"/>
    <lineage>
        <taxon>Eukaryota</taxon>
        <taxon>Metazoa</taxon>
        <taxon>Ecdysozoa</taxon>
        <taxon>Arthropoda</taxon>
        <taxon>Hexapoda</taxon>
        <taxon>Insecta</taxon>
        <taxon>Pterygota</taxon>
        <taxon>Neoptera</taxon>
        <taxon>Endopterygota</taxon>
        <taxon>Hymenoptera</taxon>
        <taxon>Cephoidea</taxon>
        <taxon>Cephidae</taxon>
        <taxon>Cephus</taxon>
    </lineage>
</organism>
<proteinExistence type="inferred from homology"/>